<comment type="caution">
    <text evidence="4">The sequence shown here is derived from an EMBL/GenBank/DDBJ whole genome shotgun (WGS) entry which is preliminary data.</text>
</comment>
<evidence type="ECO:0000259" key="3">
    <source>
        <dbReference type="Pfam" id="PF20434"/>
    </source>
</evidence>
<feature type="chain" id="PRO_5019527360" evidence="2">
    <location>
        <begin position="29"/>
        <end position="290"/>
    </location>
</feature>
<dbReference type="PANTHER" id="PTHR48081:SF33">
    <property type="entry name" value="KYNURENINE FORMAMIDASE"/>
    <property type="match status" value="1"/>
</dbReference>
<protein>
    <submittedName>
        <fullName evidence="4">Alpha/beta hydrolase</fullName>
    </submittedName>
</protein>
<dbReference type="SUPFAM" id="SSF53474">
    <property type="entry name" value="alpha/beta-Hydrolases"/>
    <property type="match status" value="1"/>
</dbReference>
<dbReference type="PROSITE" id="PS51257">
    <property type="entry name" value="PROKAR_LIPOPROTEIN"/>
    <property type="match status" value="1"/>
</dbReference>
<dbReference type="Proteomes" id="UP000283458">
    <property type="component" value="Unassembled WGS sequence"/>
</dbReference>
<dbReference type="InterPro" id="IPR049492">
    <property type="entry name" value="BD-FAE-like_dom"/>
</dbReference>
<keyword evidence="1 4" id="KW-0378">Hydrolase</keyword>
<accession>A0A418VS78</accession>
<feature type="signal peptide" evidence="2">
    <location>
        <begin position="1"/>
        <end position="28"/>
    </location>
</feature>
<dbReference type="PANTHER" id="PTHR48081">
    <property type="entry name" value="AB HYDROLASE SUPERFAMILY PROTEIN C4A8.06C"/>
    <property type="match status" value="1"/>
</dbReference>
<keyword evidence="2" id="KW-0732">Signal</keyword>
<dbReference type="EMBL" id="QYUL01000003">
    <property type="protein sequence ID" value="RJF79337.1"/>
    <property type="molecule type" value="Genomic_DNA"/>
</dbReference>
<evidence type="ECO:0000256" key="2">
    <source>
        <dbReference type="SAM" id="SignalP"/>
    </source>
</evidence>
<dbReference type="AlphaFoldDB" id="A0A418VS78"/>
<name>A0A418VS78_9PROT</name>
<feature type="domain" description="BD-FAE-like" evidence="3">
    <location>
        <begin position="53"/>
        <end position="240"/>
    </location>
</feature>
<reference evidence="4 5" key="1">
    <citation type="submission" date="2018-09" db="EMBL/GenBank/DDBJ databases">
        <authorList>
            <person name="Zhu H."/>
        </authorList>
    </citation>
    <scope>NUCLEOTIDE SEQUENCE [LARGE SCALE GENOMIC DNA]</scope>
    <source>
        <strain evidence="4 5">K2W22B-5</strain>
    </source>
</reference>
<keyword evidence="5" id="KW-1185">Reference proteome</keyword>
<evidence type="ECO:0000313" key="4">
    <source>
        <dbReference type="EMBL" id="RJF79337.1"/>
    </source>
</evidence>
<evidence type="ECO:0000256" key="1">
    <source>
        <dbReference type="ARBA" id="ARBA00022801"/>
    </source>
</evidence>
<dbReference type="Pfam" id="PF20434">
    <property type="entry name" value="BD-FAE"/>
    <property type="match status" value="1"/>
</dbReference>
<organism evidence="4 5">
    <name type="scientific">Azospirillum cavernae</name>
    <dbReference type="NCBI Taxonomy" id="2320860"/>
    <lineage>
        <taxon>Bacteria</taxon>
        <taxon>Pseudomonadati</taxon>
        <taxon>Pseudomonadota</taxon>
        <taxon>Alphaproteobacteria</taxon>
        <taxon>Rhodospirillales</taxon>
        <taxon>Azospirillaceae</taxon>
        <taxon>Azospirillum</taxon>
    </lineage>
</organism>
<dbReference type="InterPro" id="IPR050300">
    <property type="entry name" value="GDXG_lipolytic_enzyme"/>
</dbReference>
<gene>
    <name evidence="4" type="ORF">D3877_21355</name>
</gene>
<proteinExistence type="predicted"/>
<dbReference type="Gene3D" id="3.40.50.1820">
    <property type="entry name" value="alpha/beta hydrolase"/>
    <property type="match status" value="1"/>
</dbReference>
<dbReference type="GO" id="GO:0016787">
    <property type="term" value="F:hydrolase activity"/>
    <property type="evidence" value="ECO:0007669"/>
    <property type="project" value="UniProtKB-KW"/>
</dbReference>
<sequence length="290" mass="31209">MSRAMTRIPALMAPLILTLTACSGPALIDAVTPRSGYRLTSDLPFAADPRLRLDLYQPDAPTPGGAVVVFFYGGNWESGDKGLYRFVAQALAARGHTVAVPNYRLYPAVRYPAFLEDSAAAVAWLRRHGVEHGVAPGPVALMGHSAGAYNAMMLALDDRWLGAQGLDPARDLSGVVGLAGPYDFLPLTSDMLKDLFGPEEQRPDTQPINHATRQAPPLLLATGTEDDTVYPRNTRNLTERIRGLGGTARAVEYDGVGHLRIIAAFARPLRWLAPVLDDVDGFLKGLKAQG</sequence>
<dbReference type="InterPro" id="IPR029058">
    <property type="entry name" value="AB_hydrolase_fold"/>
</dbReference>
<evidence type="ECO:0000313" key="5">
    <source>
        <dbReference type="Proteomes" id="UP000283458"/>
    </source>
</evidence>
<dbReference type="OrthoDB" id="9771666at2"/>